<gene>
    <name evidence="2" type="ORF">PEPS_47400</name>
</gene>
<keyword evidence="2" id="KW-0614">Plasmid</keyword>
<organism evidence="2 3">
    <name type="scientific">Persicobacter psychrovividus</name>
    <dbReference type="NCBI Taxonomy" id="387638"/>
    <lineage>
        <taxon>Bacteria</taxon>
        <taxon>Pseudomonadati</taxon>
        <taxon>Bacteroidota</taxon>
        <taxon>Cytophagia</taxon>
        <taxon>Cytophagales</taxon>
        <taxon>Persicobacteraceae</taxon>
        <taxon>Persicobacter</taxon>
    </lineage>
</organism>
<dbReference type="RefSeq" id="WP_338399627.1">
    <property type="nucleotide sequence ID" value="NZ_AP025302.1"/>
</dbReference>
<feature type="compositionally biased region" description="Basic residues" evidence="1">
    <location>
        <begin position="108"/>
        <end position="124"/>
    </location>
</feature>
<dbReference type="EMBL" id="AP025302">
    <property type="protein sequence ID" value="BDD02460.1"/>
    <property type="molecule type" value="Genomic_DNA"/>
</dbReference>
<feature type="compositionally biased region" description="Basic residues" evidence="1">
    <location>
        <begin position="74"/>
        <end position="95"/>
    </location>
</feature>
<proteinExistence type="predicted"/>
<dbReference type="Proteomes" id="UP001354989">
    <property type="component" value="Plasmid pPP10"/>
</dbReference>
<feature type="compositionally biased region" description="Low complexity" evidence="1">
    <location>
        <begin position="96"/>
        <end position="107"/>
    </location>
</feature>
<sequence length="309" mass="35288">MTLNINNYKDQVKKIDFSKMPQAIQEAHEQFDDFAEFYKENDQIKQMLDNHFKLVVKHTSSKTGEKKTSTTRTTAKRTTKKAPAKKASPRARKTAAKATTRKTTTTKTARKTTAKKTTTRKARPPKAAVRKPNEVSAMPMEIRLIRRYKNLHNKKVTIKQVILLYKAIQRAAIEKTIRKSSPYAAIIMSIAKELNDTYKEAKSDGFTFEIPEKLYKKIDELVASYGISAAVSLVKRFIGLYHTITEEKAKRLLKSIENSLKNQKVKKGDYGFAQVMKVQKILKDYLKQDQLILKETELAGLQKVCGRGK</sequence>
<feature type="region of interest" description="Disordered" evidence="1">
    <location>
        <begin position="58"/>
        <end position="131"/>
    </location>
</feature>
<keyword evidence="3" id="KW-1185">Reference proteome</keyword>
<reference evidence="2 3" key="1">
    <citation type="submission" date="2021-12" db="EMBL/GenBank/DDBJ databases">
        <title>Genome sequencing of bacteria with rrn-lacking chromosome and rrn-plasmid.</title>
        <authorList>
            <person name="Anda M."/>
            <person name="Iwasaki W."/>
        </authorList>
    </citation>
    <scope>NUCLEOTIDE SEQUENCE [LARGE SCALE GENOMIC DNA]</scope>
    <source>
        <strain evidence="2 3">NBRC 101262</strain>
        <plasmid evidence="2 3">pPP10</plasmid>
    </source>
</reference>
<evidence type="ECO:0000313" key="3">
    <source>
        <dbReference type="Proteomes" id="UP001354989"/>
    </source>
</evidence>
<name>A0ABM7VN69_9BACT</name>
<evidence type="ECO:0000313" key="2">
    <source>
        <dbReference type="EMBL" id="BDD02460.1"/>
    </source>
</evidence>
<protein>
    <submittedName>
        <fullName evidence="2">Uncharacterized protein</fullName>
    </submittedName>
</protein>
<accession>A0ABM7VN69</accession>
<geneLocation type="plasmid" evidence="2 3">
    <name>pPP10</name>
</geneLocation>
<evidence type="ECO:0000256" key="1">
    <source>
        <dbReference type="SAM" id="MobiDB-lite"/>
    </source>
</evidence>